<dbReference type="EMBL" id="KI925460">
    <property type="protein sequence ID" value="ETW79892.1"/>
    <property type="molecule type" value="Genomic_DNA"/>
</dbReference>
<protein>
    <submittedName>
        <fullName evidence="5">Glycoside hydrolase family 3 protein</fullName>
    </submittedName>
</protein>
<organism evidence="5 6">
    <name type="scientific">Heterobasidion irregulare (strain TC 32-1)</name>
    <dbReference type="NCBI Taxonomy" id="747525"/>
    <lineage>
        <taxon>Eukaryota</taxon>
        <taxon>Fungi</taxon>
        <taxon>Dikarya</taxon>
        <taxon>Basidiomycota</taxon>
        <taxon>Agaricomycotina</taxon>
        <taxon>Agaricomycetes</taxon>
        <taxon>Russulales</taxon>
        <taxon>Bondarzewiaceae</taxon>
        <taxon>Heterobasidion</taxon>
        <taxon>Heterobasidion annosum species complex</taxon>
    </lineage>
</organism>
<keyword evidence="6" id="KW-1185">Reference proteome</keyword>
<evidence type="ECO:0000256" key="1">
    <source>
        <dbReference type="ARBA" id="ARBA00005336"/>
    </source>
</evidence>
<dbReference type="InterPro" id="IPR001764">
    <property type="entry name" value="Glyco_hydro_3_N"/>
</dbReference>
<dbReference type="InterPro" id="IPR036962">
    <property type="entry name" value="Glyco_hydro_3_N_sf"/>
</dbReference>
<dbReference type="InterPro" id="IPR017853">
    <property type="entry name" value="GH"/>
</dbReference>
<evidence type="ECO:0000313" key="6">
    <source>
        <dbReference type="Proteomes" id="UP000030671"/>
    </source>
</evidence>
<keyword evidence="2 5" id="KW-0378">Hydrolase</keyword>
<dbReference type="InParanoid" id="W4K264"/>
<dbReference type="Proteomes" id="UP000030671">
    <property type="component" value="Unassembled WGS sequence"/>
</dbReference>
<dbReference type="PANTHER" id="PTHR30480:SF16">
    <property type="entry name" value="GLYCOSIDE HYDROLASE FAMILY 3 DOMAIN PROTEIN"/>
    <property type="match status" value="1"/>
</dbReference>
<dbReference type="Gene3D" id="3.40.50.1700">
    <property type="entry name" value="Glycoside hydrolase family 3 C-terminal domain"/>
    <property type="match status" value="1"/>
</dbReference>
<reference evidence="5 6" key="1">
    <citation type="journal article" date="2012" name="New Phytol.">
        <title>Insight into trade-off between wood decay and parasitism from the genome of a fungal forest pathogen.</title>
        <authorList>
            <person name="Olson A."/>
            <person name="Aerts A."/>
            <person name="Asiegbu F."/>
            <person name="Belbahri L."/>
            <person name="Bouzid O."/>
            <person name="Broberg A."/>
            <person name="Canback B."/>
            <person name="Coutinho P.M."/>
            <person name="Cullen D."/>
            <person name="Dalman K."/>
            <person name="Deflorio G."/>
            <person name="van Diepen L.T."/>
            <person name="Dunand C."/>
            <person name="Duplessis S."/>
            <person name="Durling M."/>
            <person name="Gonthier P."/>
            <person name="Grimwood J."/>
            <person name="Fossdal C.G."/>
            <person name="Hansson D."/>
            <person name="Henrissat B."/>
            <person name="Hietala A."/>
            <person name="Himmelstrand K."/>
            <person name="Hoffmeister D."/>
            <person name="Hogberg N."/>
            <person name="James T.Y."/>
            <person name="Karlsson M."/>
            <person name="Kohler A."/>
            <person name="Kues U."/>
            <person name="Lee Y.H."/>
            <person name="Lin Y.C."/>
            <person name="Lind M."/>
            <person name="Lindquist E."/>
            <person name="Lombard V."/>
            <person name="Lucas S."/>
            <person name="Lunden K."/>
            <person name="Morin E."/>
            <person name="Murat C."/>
            <person name="Park J."/>
            <person name="Raffaello T."/>
            <person name="Rouze P."/>
            <person name="Salamov A."/>
            <person name="Schmutz J."/>
            <person name="Solheim H."/>
            <person name="Stahlberg J."/>
            <person name="Velez H."/>
            <person name="de Vries R.P."/>
            <person name="Wiebenga A."/>
            <person name="Woodward S."/>
            <person name="Yakovlev I."/>
            <person name="Garbelotto M."/>
            <person name="Martin F."/>
            <person name="Grigoriev I.V."/>
            <person name="Stenlid J."/>
        </authorList>
    </citation>
    <scope>NUCLEOTIDE SEQUENCE [LARGE SCALE GENOMIC DNA]</scope>
    <source>
        <strain evidence="5 6">TC 32-1</strain>
    </source>
</reference>
<evidence type="ECO:0000256" key="2">
    <source>
        <dbReference type="ARBA" id="ARBA00022801"/>
    </source>
</evidence>
<evidence type="ECO:0000259" key="4">
    <source>
        <dbReference type="Pfam" id="PF00933"/>
    </source>
</evidence>
<dbReference type="SUPFAM" id="SSF51445">
    <property type="entry name" value="(Trans)glycosidases"/>
    <property type="match status" value="1"/>
</dbReference>
<dbReference type="RefSeq" id="XP_009548429.1">
    <property type="nucleotide sequence ID" value="XM_009550134.1"/>
</dbReference>
<sequence>MALAATCSPDLAERVSAASGRELKLAGINWAYSPVADVNSDSRNPVIGVRSFGDDPHQVGEYVAAVCRGLTSAGVAPSAKHFPGHGDTHVDSHLALPVIQKSGAQLDQTELVPFRAVIHDAASIMTGHMALPKVTGDDTPASLARAATHGLLCDNMGYKGVIVTDCLEMEAVAAREGGVSHAAMDALQAGADVVMVCHRFDRHKGSLEAAYEAVCDGHIPLETLLESGRRVRKMKAQFAGSWDDVLRVPFKKSEWDRLKEANLSLSREAYARSVALVRNPRSVIPLPKRGKVVVLTPVMESLNQAVDDAEGVLRTGDGKLRNTAGPSYLAFTESVKDLVQGDVVHIVYAGGEPLSATQADDVREADAVVFVTRNADRSVWQRKHLTDVLIIRRKQSKPERVVVLASCAPYDLIDMRDEDGLLGGLGYVASFEFTVDALSATAKVIFGEDQAKGRVPVCGGAIMT</sequence>
<keyword evidence="3" id="KW-0326">Glycosidase</keyword>
<dbReference type="GO" id="GO:0004553">
    <property type="term" value="F:hydrolase activity, hydrolyzing O-glycosyl compounds"/>
    <property type="evidence" value="ECO:0007669"/>
    <property type="project" value="InterPro"/>
</dbReference>
<dbReference type="KEGG" id="hir:HETIRDRAFT_155713"/>
<dbReference type="PANTHER" id="PTHR30480">
    <property type="entry name" value="BETA-HEXOSAMINIDASE-RELATED"/>
    <property type="match status" value="1"/>
</dbReference>
<gene>
    <name evidence="5" type="ORF">HETIRDRAFT_155713</name>
</gene>
<dbReference type="Gene3D" id="3.20.20.300">
    <property type="entry name" value="Glycoside hydrolase, family 3, N-terminal domain"/>
    <property type="match status" value="1"/>
</dbReference>
<dbReference type="InterPro" id="IPR036881">
    <property type="entry name" value="Glyco_hydro_3_C_sf"/>
</dbReference>
<accession>W4K264</accession>
<comment type="similarity">
    <text evidence="1">Belongs to the glycosyl hydrolase 3 family.</text>
</comment>
<evidence type="ECO:0000313" key="5">
    <source>
        <dbReference type="EMBL" id="ETW79892.1"/>
    </source>
</evidence>
<proteinExistence type="inferred from homology"/>
<name>W4K264_HETIT</name>
<dbReference type="GO" id="GO:0009254">
    <property type="term" value="P:peptidoglycan turnover"/>
    <property type="evidence" value="ECO:0007669"/>
    <property type="project" value="TreeGrafter"/>
</dbReference>
<dbReference type="eggNOG" id="ENOG502QTNX">
    <property type="taxonomic scope" value="Eukaryota"/>
</dbReference>
<dbReference type="STRING" id="747525.W4K264"/>
<dbReference type="HOGENOM" id="CLU_008392_5_3_1"/>
<evidence type="ECO:0000256" key="3">
    <source>
        <dbReference type="ARBA" id="ARBA00023295"/>
    </source>
</evidence>
<dbReference type="GeneID" id="20667591"/>
<dbReference type="Pfam" id="PF00933">
    <property type="entry name" value="Glyco_hydro_3"/>
    <property type="match status" value="1"/>
</dbReference>
<dbReference type="GO" id="GO:0005975">
    <property type="term" value="P:carbohydrate metabolic process"/>
    <property type="evidence" value="ECO:0007669"/>
    <property type="project" value="InterPro"/>
</dbReference>
<dbReference type="InterPro" id="IPR050226">
    <property type="entry name" value="NagZ_Beta-hexosaminidase"/>
</dbReference>
<dbReference type="AlphaFoldDB" id="W4K264"/>
<dbReference type="OrthoDB" id="4215304at2759"/>
<feature type="domain" description="Glycoside hydrolase family 3 N-terminal" evidence="4">
    <location>
        <begin position="1"/>
        <end position="232"/>
    </location>
</feature>